<evidence type="ECO:0000313" key="2">
    <source>
        <dbReference type="Proteomes" id="UP001234178"/>
    </source>
</evidence>
<sequence>MEQDLAYSNCTSNNGAATSEGSVYLFALKINSSWLGACMQLCRVLELNIKLPSTASSSWKNVFSR</sequence>
<organism evidence="1 2">
    <name type="scientific">Daphnia magna</name>
    <dbReference type="NCBI Taxonomy" id="35525"/>
    <lineage>
        <taxon>Eukaryota</taxon>
        <taxon>Metazoa</taxon>
        <taxon>Ecdysozoa</taxon>
        <taxon>Arthropoda</taxon>
        <taxon>Crustacea</taxon>
        <taxon>Branchiopoda</taxon>
        <taxon>Diplostraca</taxon>
        <taxon>Cladocera</taxon>
        <taxon>Anomopoda</taxon>
        <taxon>Daphniidae</taxon>
        <taxon>Daphnia</taxon>
    </lineage>
</organism>
<name>A0ABR0AXG2_9CRUS</name>
<comment type="caution">
    <text evidence="1">The sequence shown here is derived from an EMBL/GenBank/DDBJ whole genome shotgun (WGS) entry which is preliminary data.</text>
</comment>
<reference evidence="1 2" key="1">
    <citation type="journal article" date="2023" name="Nucleic Acids Res.">
        <title>The hologenome of Daphnia magna reveals possible DNA methylation and microbiome-mediated evolution of the host genome.</title>
        <authorList>
            <person name="Chaturvedi A."/>
            <person name="Li X."/>
            <person name="Dhandapani V."/>
            <person name="Marshall H."/>
            <person name="Kissane S."/>
            <person name="Cuenca-Cambronero M."/>
            <person name="Asole G."/>
            <person name="Calvet F."/>
            <person name="Ruiz-Romero M."/>
            <person name="Marangio P."/>
            <person name="Guigo R."/>
            <person name="Rago D."/>
            <person name="Mirbahai L."/>
            <person name="Eastwood N."/>
            <person name="Colbourne J.K."/>
            <person name="Zhou J."/>
            <person name="Mallon E."/>
            <person name="Orsini L."/>
        </authorList>
    </citation>
    <scope>NUCLEOTIDE SEQUENCE [LARGE SCALE GENOMIC DNA]</scope>
    <source>
        <strain evidence="1">LRV0_1</strain>
    </source>
</reference>
<keyword evidence="2" id="KW-1185">Reference proteome</keyword>
<dbReference type="Proteomes" id="UP001234178">
    <property type="component" value="Unassembled WGS sequence"/>
</dbReference>
<proteinExistence type="predicted"/>
<gene>
    <name evidence="1" type="ORF">OUZ56_022791</name>
</gene>
<accession>A0ABR0AXG2</accession>
<evidence type="ECO:0000313" key="1">
    <source>
        <dbReference type="EMBL" id="KAK4029832.1"/>
    </source>
</evidence>
<dbReference type="EMBL" id="JAOYFB010000039">
    <property type="protein sequence ID" value="KAK4029832.1"/>
    <property type="molecule type" value="Genomic_DNA"/>
</dbReference>
<protein>
    <submittedName>
        <fullName evidence="1">Uncharacterized protein</fullName>
    </submittedName>
</protein>